<dbReference type="Pfam" id="PF02581">
    <property type="entry name" value="TMP-TENI"/>
    <property type="match status" value="1"/>
</dbReference>
<evidence type="ECO:0000256" key="5">
    <source>
        <dbReference type="ARBA" id="ARBA00050018"/>
    </source>
</evidence>
<feature type="domain" description="FAD dependent oxidoreductase" evidence="7">
    <location>
        <begin position="243"/>
        <end position="589"/>
    </location>
</feature>
<dbReference type="UniPathway" id="UPA00060"/>
<evidence type="ECO:0000256" key="6">
    <source>
        <dbReference type="SAM" id="MobiDB-lite"/>
    </source>
</evidence>
<feature type="domain" description="Thiamine phosphate synthase/TenI" evidence="8">
    <location>
        <begin position="23"/>
        <end position="177"/>
    </location>
</feature>
<evidence type="ECO:0000313" key="9">
    <source>
        <dbReference type="EMBL" id="PWW36001.1"/>
    </source>
</evidence>
<comment type="pathway">
    <text evidence="1">Cofactor biosynthesis; thiamine diphosphate biosynthesis.</text>
</comment>
<accession>A0A855Y2U8</accession>
<sequence length="615" mass="67192">MVSPGTGGLDSFLNIAKDIWRWVDYIHIREKKLPLEQQMYWAQSLRTRGVPSNRIILNGSTQLDHHALLGGVHWGQAVIRKYDKDVLRRNNRLRVGVSVHSLEEAKVAEERGADYLFYGHVYASPSKPNFEPRGLASLAEVCAKVSIPVIAIGGIATENIAAIRTAGASGAAVISTIWTNDQPELPLHCDKRLRIQRNTPNQGDDAMREEVRSRSRNCSGYHPGTVSRSKAGAEFRGKLHAETIIVGGGVIGCAIACELATRGYDVLLVERARIAGGTSCAAAGMLAADSEEFTHAVMAKLARQSRALLHEQKERISALSGVEMGLQQQGFITPFRSYSEVSSYKNNRSSTLSTEHIWWDRVAVQQEASWLNRDTYGAFYRPSESEVLPVNLTQAYVRSAQAMGARVMEGVQDVRLHTNVNGVQGIETSIGTMTSRNVIIATGLHGEELMRHVGLKSPVLPVKGEIAAVQFSPHHAGYRPDKTVYAEDIYIVPKANGEVWIGATSLPGRTDMNVSVQGIQKLLAAATNWVPGMKEAHFIRAWAGVRPSTPDGLPYLGACESVPGLFAAFGHYRNGILLSAITASLMADLIFGKTSEELGIQDLSPERLNIKEMLQ</sequence>
<evidence type="ECO:0000259" key="8">
    <source>
        <dbReference type="Pfam" id="PF02581"/>
    </source>
</evidence>
<dbReference type="GO" id="GO:0050660">
    <property type="term" value="F:flavin adenine dinucleotide binding"/>
    <property type="evidence" value="ECO:0007669"/>
    <property type="project" value="InterPro"/>
</dbReference>
<evidence type="ECO:0000259" key="7">
    <source>
        <dbReference type="Pfam" id="PF01266"/>
    </source>
</evidence>
<dbReference type="GO" id="GO:0043799">
    <property type="term" value="F:glycine oxidase activity"/>
    <property type="evidence" value="ECO:0007669"/>
    <property type="project" value="UniProtKB-EC"/>
</dbReference>
<dbReference type="PANTHER" id="PTHR13847:SF289">
    <property type="entry name" value="GLYCINE OXIDASE"/>
    <property type="match status" value="1"/>
</dbReference>
<evidence type="ECO:0000256" key="2">
    <source>
        <dbReference type="ARBA" id="ARBA00022977"/>
    </source>
</evidence>
<proteinExistence type="predicted"/>
<evidence type="ECO:0000313" key="10">
    <source>
        <dbReference type="Proteomes" id="UP000247078"/>
    </source>
</evidence>
<dbReference type="Proteomes" id="UP000247078">
    <property type="component" value="Unassembled WGS sequence"/>
</dbReference>
<dbReference type="EMBL" id="QGTZ01000011">
    <property type="protein sequence ID" value="PWW36001.1"/>
    <property type="molecule type" value="Genomic_DNA"/>
</dbReference>
<dbReference type="SUPFAM" id="SSF54373">
    <property type="entry name" value="FAD-linked reductases, C-terminal domain"/>
    <property type="match status" value="1"/>
</dbReference>
<protein>
    <recommendedName>
        <fullName evidence="5">glycine oxidase</fullName>
        <ecNumber evidence="5">1.4.3.19</ecNumber>
    </recommendedName>
</protein>
<dbReference type="SUPFAM" id="SSF51905">
    <property type="entry name" value="FAD/NAD(P)-binding domain"/>
    <property type="match status" value="1"/>
</dbReference>
<dbReference type="InterPro" id="IPR012727">
    <property type="entry name" value="Gly_oxidase_ThiO"/>
</dbReference>
<dbReference type="InterPro" id="IPR036206">
    <property type="entry name" value="ThiamineP_synth_sf"/>
</dbReference>
<dbReference type="PANTHER" id="PTHR13847">
    <property type="entry name" value="SARCOSINE DEHYDROGENASE-RELATED"/>
    <property type="match status" value="1"/>
</dbReference>
<evidence type="ECO:0000256" key="3">
    <source>
        <dbReference type="ARBA" id="ARBA00023002"/>
    </source>
</evidence>
<dbReference type="AlphaFoldDB" id="A0A855Y2U8"/>
<dbReference type="GO" id="GO:0005737">
    <property type="term" value="C:cytoplasm"/>
    <property type="evidence" value="ECO:0007669"/>
    <property type="project" value="TreeGrafter"/>
</dbReference>
<organism evidence="9 10">
    <name type="scientific">Paenibacillus pabuli</name>
    <dbReference type="NCBI Taxonomy" id="1472"/>
    <lineage>
        <taxon>Bacteria</taxon>
        <taxon>Bacillati</taxon>
        <taxon>Bacillota</taxon>
        <taxon>Bacilli</taxon>
        <taxon>Bacillales</taxon>
        <taxon>Paenibacillaceae</taxon>
        <taxon>Paenibacillus</taxon>
    </lineage>
</organism>
<dbReference type="Gene3D" id="3.20.20.70">
    <property type="entry name" value="Aldolase class I"/>
    <property type="match status" value="1"/>
</dbReference>
<dbReference type="GO" id="GO:0009228">
    <property type="term" value="P:thiamine biosynthetic process"/>
    <property type="evidence" value="ECO:0007669"/>
    <property type="project" value="UniProtKB-KW"/>
</dbReference>
<evidence type="ECO:0000256" key="1">
    <source>
        <dbReference type="ARBA" id="ARBA00004948"/>
    </source>
</evidence>
<comment type="catalytic activity">
    <reaction evidence="4">
        <text>glycine + O2 + H2O = glyoxylate + H2O2 + NH4(+)</text>
        <dbReference type="Rhea" id="RHEA:11532"/>
        <dbReference type="ChEBI" id="CHEBI:15377"/>
        <dbReference type="ChEBI" id="CHEBI:15379"/>
        <dbReference type="ChEBI" id="CHEBI:16240"/>
        <dbReference type="ChEBI" id="CHEBI:28938"/>
        <dbReference type="ChEBI" id="CHEBI:36655"/>
        <dbReference type="ChEBI" id="CHEBI:57305"/>
        <dbReference type="EC" id="1.4.3.19"/>
    </reaction>
</comment>
<dbReference type="NCBIfam" id="TIGR02352">
    <property type="entry name" value="thiamin_ThiO"/>
    <property type="match status" value="1"/>
</dbReference>
<dbReference type="EC" id="1.4.3.19" evidence="5"/>
<dbReference type="GO" id="GO:0009229">
    <property type="term" value="P:thiamine diphosphate biosynthetic process"/>
    <property type="evidence" value="ECO:0007669"/>
    <property type="project" value="UniProtKB-UniPathway"/>
</dbReference>
<reference evidence="9 10" key="1">
    <citation type="submission" date="2018-05" db="EMBL/GenBank/DDBJ databases">
        <title>Freshwater and sediment microbial communities from various areas in North America, analyzing microbe dynamics in response to fracking.</title>
        <authorList>
            <person name="Lamendella R."/>
        </authorList>
    </citation>
    <scope>NUCLEOTIDE SEQUENCE [LARGE SCALE GENOMIC DNA]</scope>
    <source>
        <strain evidence="9 10">DB-3</strain>
    </source>
</reference>
<dbReference type="CDD" id="cd00564">
    <property type="entry name" value="TMP_TenI"/>
    <property type="match status" value="1"/>
</dbReference>
<keyword evidence="3" id="KW-0560">Oxidoreductase</keyword>
<evidence type="ECO:0000256" key="4">
    <source>
        <dbReference type="ARBA" id="ARBA00049872"/>
    </source>
</evidence>
<name>A0A855Y2U8_9BACL</name>
<comment type="caution">
    <text evidence="9">The sequence shown here is derived from an EMBL/GenBank/DDBJ whole genome shotgun (WGS) entry which is preliminary data.</text>
</comment>
<gene>
    <name evidence="9" type="ORF">DET56_11134</name>
</gene>
<dbReference type="InterPro" id="IPR022998">
    <property type="entry name" value="ThiamineP_synth_TenI"/>
</dbReference>
<dbReference type="Pfam" id="PF01266">
    <property type="entry name" value="DAO"/>
    <property type="match status" value="1"/>
</dbReference>
<keyword evidence="2" id="KW-0784">Thiamine biosynthesis</keyword>
<feature type="region of interest" description="Disordered" evidence="6">
    <location>
        <begin position="197"/>
        <end position="224"/>
    </location>
</feature>
<dbReference type="InterPro" id="IPR006076">
    <property type="entry name" value="FAD-dep_OxRdtase"/>
</dbReference>
<dbReference type="Gene3D" id="3.30.9.10">
    <property type="entry name" value="D-Amino Acid Oxidase, subunit A, domain 2"/>
    <property type="match status" value="1"/>
</dbReference>
<dbReference type="InterPro" id="IPR036188">
    <property type="entry name" value="FAD/NAD-bd_sf"/>
</dbReference>
<dbReference type="SUPFAM" id="SSF51391">
    <property type="entry name" value="Thiamin phosphate synthase"/>
    <property type="match status" value="1"/>
</dbReference>
<dbReference type="Gene3D" id="3.50.50.60">
    <property type="entry name" value="FAD/NAD(P)-binding domain"/>
    <property type="match status" value="1"/>
</dbReference>
<dbReference type="InterPro" id="IPR013785">
    <property type="entry name" value="Aldolase_TIM"/>
</dbReference>